<evidence type="ECO:0000259" key="2">
    <source>
        <dbReference type="Pfam" id="PF07179"/>
    </source>
</evidence>
<reference evidence="3" key="1">
    <citation type="submission" date="2020-05" db="EMBL/GenBank/DDBJ databases">
        <authorList>
            <person name="Chiriac C."/>
            <person name="Salcher M."/>
            <person name="Ghai R."/>
            <person name="Kavagutti S V."/>
        </authorList>
    </citation>
    <scope>NUCLEOTIDE SEQUENCE</scope>
</reference>
<dbReference type="EMBL" id="CAFBIZ010000182">
    <property type="protein sequence ID" value="CAB4851623.1"/>
    <property type="molecule type" value="Genomic_DNA"/>
</dbReference>
<gene>
    <name evidence="3" type="ORF">UFOPK3268_01300</name>
</gene>
<organism evidence="3">
    <name type="scientific">freshwater metagenome</name>
    <dbReference type="NCBI Taxonomy" id="449393"/>
    <lineage>
        <taxon>unclassified sequences</taxon>
        <taxon>metagenomes</taxon>
        <taxon>ecological metagenomes</taxon>
    </lineage>
</organism>
<protein>
    <submittedName>
        <fullName evidence="3">Unannotated protein</fullName>
    </submittedName>
</protein>
<dbReference type="InterPro" id="IPR009839">
    <property type="entry name" value="SseB_N"/>
</dbReference>
<sequence length="250" mass="26018">MAQRNEDRPFAGVSVPSPDFAGDDGREDPALAEALARYDLDPTTEADVVAALRGTRLMVPLVAVLDEAEEGAGGLQREKSSHMASVSLVSADGRRGLLAFTSVASMAAWDPKARGIPTAVATVVSAALQEEADAVLLDLGGPVRFAVQGQHLVTAARDRNWRDPVTDPEVSSAVRAALEGLVAPRCWRLEHPAVSGAGSSADLLVRIFPDPGVDADALAAEVAERLAADAILAARCPRGIALGLPPVQPR</sequence>
<accession>A0A6J7C7B6</accession>
<evidence type="ECO:0000256" key="1">
    <source>
        <dbReference type="SAM" id="MobiDB-lite"/>
    </source>
</evidence>
<evidence type="ECO:0000313" key="3">
    <source>
        <dbReference type="EMBL" id="CAB4851623.1"/>
    </source>
</evidence>
<feature type="region of interest" description="Disordered" evidence="1">
    <location>
        <begin position="1"/>
        <end position="27"/>
    </location>
</feature>
<dbReference type="AlphaFoldDB" id="A0A6J7C7B6"/>
<feature type="domain" description="SseB protein N-terminal" evidence="2">
    <location>
        <begin position="31"/>
        <end position="152"/>
    </location>
</feature>
<proteinExistence type="predicted"/>
<name>A0A6J7C7B6_9ZZZZ</name>
<dbReference type="Pfam" id="PF07179">
    <property type="entry name" value="SseB"/>
    <property type="match status" value="1"/>
</dbReference>